<gene>
    <name evidence="1" type="ORF">H4O24_10815</name>
</gene>
<dbReference type="EMBL" id="CP060052">
    <property type="protein sequence ID" value="QNE04462.1"/>
    <property type="molecule type" value="Genomic_DNA"/>
</dbReference>
<dbReference type="RefSeq" id="WP_185883736.1">
    <property type="nucleotide sequence ID" value="NZ_CP060052.1"/>
</dbReference>
<accession>A0A7G6VRU7</accession>
<dbReference type="AlphaFoldDB" id="A0A7G6VRU7"/>
<proteinExistence type="predicted"/>
<name>A0A7G6VRU7_9SPHN</name>
<evidence type="ECO:0000313" key="1">
    <source>
        <dbReference type="EMBL" id="QNE04462.1"/>
    </source>
</evidence>
<organism evidence="1 2">
    <name type="scientific">Croceicoccus marinus</name>
    <dbReference type="NCBI Taxonomy" id="450378"/>
    <lineage>
        <taxon>Bacteria</taxon>
        <taxon>Pseudomonadati</taxon>
        <taxon>Pseudomonadota</taxon>
        <taxon>Alphaproteobacteria</taxon>
        <taxon>Sphingomonadales</taxon>
        <taxon>Erythrobacteraceae</taxon>
        <taxon>Croceicoccus</taxon>
    </lineage>
</organism>
<dbReference type="Proteomes" id="UP000515297">
    <property type="component" value="Chromosome"/>
</dbReference>
<reference evidence="1 2" key="1">
    <citation type="submission" date="2020-08" db="EMBL/GenBank/DDBJ databases">
        <authorList>
            <person name="Liu G."/>
            <person name="Sun C."/>
        </authorList>
    </citation>
    <scope>NUCLEOTIDE SEQUENCE [LARGE SCALE GENOMIC DNA]</scope>
    <source>
        <strain evidence="1 2">OT19</strain>
    </source>
</reference>
<evidence type="ECO:0000313" key="2">
    <source>
        <dbReference type="Proteomes" id="UP000515297"/>
    </source>
</evidence>
<sequence>MKDHALPQDVQAIRDRLMAVLQEAEAQGADDQCVFHAAARCFGETMSRLLPYELAIQFMEQELRRMRAMVADTSGQMQ</sequence>
<protein>
    <submittedName>
        <fullName evidence="1">Uncharacterized protein</fullName>
    </submittedName>
</protein>